<feature type="region of interest" description="Disordered" evidence="1">
    <location>
        <begin position="20"/>
        <end position="47"/>
    </location>
</feature>
<protein>
    <submittedName>
        <fullName evidence="2">Uncharacterized protein</fullName>
    </submittedName>
</protein>
<dbReference type="EMBL" id="ML000524">
    <property type="protein sequence ID" value="RKO84080.1"/>
    <property type="molecule type" value="Genomic_DNA"/>
</dbReference>
<dbReference type="AlphaFoldDB" id="A0A4P9W0K9"/>
<name>A0A4P9W0K9_9FUNG</name>
<gene>
    <name evidence="2" type="ORF">BDK51DRAFT_41677</name>
</gene>
<organism evidence="2 3">
    <name type="scientific">Blyttiomyces helicus</name>
    <dbReference type="NCBI Taxonomy" id="388810"/>
    <lineage>
        <taxon>Eukaryota</taxon>
        <taxon>Fungi</taxon>
        <taxon>Fungi incertae sedis</taxon>
        <taxon>Chytridiomycota</taxon>
        <taxon>Chytridiomycota incertae sedis</taxon>
        <taxon>Chytridiomycetes</taxon>
        <taxon>Chytridiomycetes incertae sedis</taxon>
        <taxon>Blyttiomyces</taxon>
    </lineage>
</organism>
<evidence type="ECO:0000313" key="3">
    <source>
        <dbReference type="Proteomes" id="UP000269721"/>
    </source>
</evidence>
<accession>A0A4P9W0K9</accession>
<sequence length="288" mass="31542">MCGLSEALARISAALAAWPRRTREDGGSSGSFASVERTGSSDVDGGRGPLERRLRVIGAIAGWNTLRRQQCNMCDSAQHLCGQSRPAAAPLCKLVGRVQKYLRRPPRTFGPGSRTPARGLRVVHWAAHTRSIGINLDIVPNLDRIWISAGFGPTLRSIVSPQVLFKKQRVACANSEASGLERRSYRRVSLLSELSYSGSTKTTSQRVRELRADRFGAPIISAGDLPDFRISVSSHFLPMYTTPTRWLEDLRRSPSNTPLDTISSGMVKEAGERDPVPFRIGAACYLPL</sequence>
<dbReference type="Proteomes" id="UP000269721">
    <property type="component" value="Unassembled WGS sequence"/>
</dbReference>
<reference evidence="3" key="1">
    <citation type="journal article" date="2018" name="Nat. Microbiol.">
        <title>Leveraging single-cell genomics to expand the fungal tree of life.</title>
        <authorList>
            <person name="Ahrendt S.R."/>
            <person name="Quandt C.A."/>
            <person name="Ciobanu D."/>
            <person name="Clum A."/>
            <person name="Salamov A."/>
            <person name="Andreopoulos B."/>
            <person name="Cheng J.F."/>
            <person name="Woyke T."/>
            <person name="Pelin A."/>
            <person name="Henrissat B."/>
            <person name="Reynolds N.K."/>
            <person name="Benny G.L."/>
            <person name="Smith M.E."/>
            <person name="James T.Y."/>
            <person name="Grigoriev I.V."/>
        </authorList>
    </citation>
    <scope>NUCLEOTIDE SEQUENCE [LARGE SCALE GENOMIC DNA]</scope>
</reference>
<proteinExistence type="predicted"/>
<evidence type="ECO:0000313" key="2">
    <source>
        <dbReference type="EMBL" id="RKO84080.1"/>
    </source>
</evidence>
<keyword evidence="3" id="KW-1185">Reference proteome</keyword>
<evidence type="ECO:0000256" key="1">
    <source>
        <dbReference type="SAM" id="MobiDB-lite"/>
    </source>
</evidence>